<comment type="subcellular location">
    <subcellularLocation>
        <location evidence="1">Cell membrane</location>
        <topology evidence="1">Multi-pass membrane protein</topology>
    </subcellularLocation>
</comment>
<feature type="transmembrane region" description="Helical" evidence="7">
    <location>
        <begin position="295"/>
        <end position="312"/>
    </location>
</feature>
<dbReference type="AlphaFoldDB" id="A0A1J5T2M7"/>
<feature type="transmembrane region" description="Helical" evidence="7">
    <location>
        <begin position="543"/>
        <end position="568"/>
    </location>
</feature>
<accession>A0A1J5T2M7</accession>
<organism evidence="9">
    <name type="scientific">mine drainage metagenome</name>
    <dbReference type="NCBI Taxonomy" id="410659"/>
    <lineage>
        <taxon>unclassified sequences</taxon>
        <taxon>metagenomes</taxon>
        <taxon>ecological metagenomes</taxon>
    </lineage>
</organism>
<feature type="transmembrane region" description="Helical" evidence="7">
    <location>
        <begin position="123"/>
        <end position="146"/>
    </location>
</feature>
<feature type="transmembrane region" description="Helical" evidence="7">
    <location>
        <begin position="263"/>
        <end position="283"/>
    </location>
</feature>
<feature type="transmembrane region" description="Helical" evidence="7">
    <location>
        <begin position="509"/>
        <end position="531"/>
    </location>
</feature>
<feature type="transmembrane region" description="Helical" evidence="7">
    <location>
        <begin position="575"/>
        <end position="595"/>
    </location>
</feature>
<dbReference type="InterPro" id="IPR051605">
    <property type="entry name" value="CstA"/>
</dbReference>
<feature type="transmembrane region" description="Helical" evidence="7">
    <location>
        <begin position="225"/>
        <end position="243"/>
    </location>
</feature>
<feature type="transmembrane region" description="Helical" evidence="7">
    <location>
        <begin position="332"/>
        <end position="357"/>
    </location>
</feature>
<evidence type="ECO:0000256" key="1">
    <source>
        <dbReference type="ARBA" id="ARBA00004651"/>
    </source>
</evidence>
<reference evidence="9" key="1">
    <citation type="submission" date="2016-10" db="EMBL/GenBank/DDBJ databases">
        <title>Sequence of Gallionella enrichment culture.</title>
        <authorList>
            <person name="Poehlein A."/>
            <person name="Muehling M."/>
            <person name="Daniel R."/>
        </authorList>
    </citation>
    <scope>NUCLEOTIDE SEQUENCE</scope>
</reference>
<feature type="transmembrane region" description="Helical" evidence="7">
    <location>
        <begin position="642"/>
        <end position="665"/>
    </location>
</feature>
<feature type="transmembrane region" description="Helical" evidence="7">
    <location>
        <begin position="197"/>
        <end position="218"/>
    </location>
</feature>
<evidence type="ECO:0000256" key="2">
    <source>
        <dbReference type="ARBA" id="ARBA00022448"/>
    </source>
</evidence>
<evidence type="ECO:0000256" key="4">
    <source>
        <dbReference type="ARBA" id="ARBA00022692"/>
    </source>
</evidence>
<keyword evidence="6 7" id="KW-0472">Membrane</keyword>
<sequence>MSTPRSRAPWWRLPLWILVVGLCAGSLLHVSLARGEPVNALWIVVASVCVFALAYRFHAVWLMAEVLTLDELRATPAKACEDGKDFVRTNRWVVFGHHFAAIAGPGPLVGPVLAAQFGYLPGLLWLLVGATLGGAVHDSVILFCSVRRRGKSLGQMVREEVGPVAGMLALVSVLAILVILIAVLGLVVVRALAHSPWGLFTIAATMPVALLLGIALRVGGGRGRWVVLASVFGVAGLLLSVWAGRLVHEGSWAPAFTLGGTSLAWWIIGYGVLASMLPVWLLLAPRDYLSTFMKIGVVALLGVAVVVLAPTLRMPALTRFIDGSGPVFGGAVFPFCFITIACGAVSGFHALIASGTTPKLLSSERDIRLVGYGAMITEMLVGVLALVAACAMQPGEYFAMNMAGQPAAVVSTVTSLGYPVTTAQMDRLAAEVGETTMVGRTGGAPTFAVGMARMFSGVLGSDAAVSLWYHFAIMFEALFILTTIDAGTRVGRFLMQDLLGSVWKPLGDTGSWVGNTAATLLFVGAWGWFLYQGVVDPLGGINSLWPIFGVANQLLAVIALALGTTVLIKMGRSRHLWVTLVPLAWLTAVTATAGLEKMFSADPRVGFLAAARALRVRIAAGGDPVHLAELSRLVHTQMVNTAVTGLFLFLVAAVLVANIRVWLLLAAGRGPALREEPRLSESGEAA</sequence>
<dbReference type="GO" id="GO:0005886">
    <property type="term" value="C:plasma membrane"/>
    <property type="evidence" value="ECO:0007669"/>
    <property type="project" value="UniProtKB-SubCell"/>
</dbReference>
<evidence type="ECO:0000256" key="7">
    <source>
        <dbReference type="SAM" id="Phobius"/>
    </source>
</evidence>
<proteinExistence type="predicted"/>
<gene>
    <name evidence="9" type="primary">cstA_1</name>
    <name evidence="9" type="ORF">GALL_113400</name>
</gene>
<keyword evidence="5 7" id="KW-1133">Transmembrane helix</keyword>
<keyword evidence="2" id="KW-0813">Transport</keyword>
<name>A0A1J5T2M7_9ZZZZ</name>
<dbReference type="EMBL" id="MLJW01000043">
    <property type="protein sequence ID" value="OIR06430.1"/>
    <property type="molecule type" value="Genomic_DNA"/>
</dbReference>
<protein>
    <submittedName>
        <fullName evidence="9">Carbon starvation protein A</fullName>
    </submittedName>
</protein>
<feature type="transmembrane region" description="Helical" evidence="7">
    <location>
        <begin position="167"/>
        <end position="191"/>
    </location>
</feature>
<evidence type="ECO:0000256" key="6">
    <source>
        <dbReference type="ARBA" id="ARBA00023136"/>
    </source>
</evidence>
<feature type="transmembrane region" description="Helical" evidence="7">
    <location>
        <begin position="467"/>
        <end position="488"/>
    </location>
</feature>
<dbReference type="InterPro" id="IPR003706">
    <property type="entry name" value="CstA_N"/>
</dbReference>
<dbReference type="Pfam" id="PF02554">
    <property type="entry name" value="CstA"/>
    <property type="match status" value="1"/>
</dbReference>
<evidence type="ECO:0000256" key="3">
    <source>
        <dbReference type="ARBA" id="ARBA00022475"/>
    </source>
</evidence>
<feature type="domain" description="CstA N-terminal" evidence="8">
    <location>
        <begin position="39"/>
        <end position="593"/>
    </location>
</feature>
<dbReference type="PANTHER" id="PTHR30252">
    <property type="entry name" value="INNER MEMBRANE PEPTIDE TRANSPORTER"/>
    <property type="match status" value="1"/>
</dbReference>
<dbReference type="PANTHER" id="PTHR30252:SF3">
    <property type="entry name" value="PYRUVATE_PROTON SYMPORTER BTST"/>
    <property type="match status" value="1"/>
</dbReference>
<evidence type="ECO:0000259" key="8">
    <source>
        <dbReference type="Pfam" id="PF02554"/>
    </source>
</evidence>
<comment type="caution">
    <text evidence="9">The sequence shown here is derived from an EMBL/GenBank/DDBJ whole genome shotgun (WGS) entry which is preliminary data.</text>
</comment>
<keyword evidence="4 7" id="KW-0812">Transmembrane</keyword>
<evidence type="ECO:0000256" key="5">
    <source>
        <dbReference type="ARBA" id="ARBA00022989"/>
    </source>
</evidence>
<keyword evidence="3" id="KW-1003">Cell membrane</keyword>
<feature type="transmembrane region" description="Helical" evidence="7">
    <location>
        <begin position="43"/>
        <end position="64"/>
    </location>
</feature>
<dbReference type="GO" id="GO:0009267">
    <property type="term" value="P:cellular response to starvation"/>
    <property type="evidence" value="ECO:0007669"/>
    <property type="project" value="InterPro"/>
</dbReference>
<feature type="transmembrane region" description="Helical" evidence="7">
    <location>
        <begin position="92"/>
        <end position="117"/>
    </location>
</feature>
<feature type="transmembrane region" description="Helical" evidence="7">
    <location>
        <begin position="369"/>
        <end position="394"/>
    </location>
</feature>
<evidence type="ECO:0000313" key="9">
    <source>
        <dbReference type="EMBL" id="OIR06430.1"/>
    </source>
</evidence>